<feature type="binding site" evidence="8">
    <location>
        <position position="272"/>
    </location>
    <ligand>
        <name>Zn(2+)</name>
        <dbReference type="ChEBI" id="CHEBI:29105"/>
        <label>2</label>
    </ligand>
</feature>
<protein>
    <submittedName>
        <fullName evidence="10">Alkaline phosphatase family protein</fullName>
    </submittedName>
</protein>
<evidence type="ECO:0000256" key="4">
    <source>
        <dbReference type="ARBA" id="ARBA00022801"/>
    </source>
</evidence>
<dbReference type="eggNOG" id="COG1785">
    <property type="taxonomic scope" value="Bacteria"/>
</dbReference>
<dbReference type="RefSeq" id="WP_057940921.1">
    <property type="nucleotide sequence ID" value="NZ_ACJX03000001.1"/>
</dbReference>
<dbReference type="PANTHER" id="PTHR11596:SF5">
    <property type="entry name" value="ALKALINE PHOSPHATASE"/>
    <property type="match status" value="1"/>
</dbReference>
<organism evidence="10 11">
    <name type="scientific">Acetomicrobium hydrogeniformans ATCC BAA-1850</name>
    <dbReference type="NCBI Taxonomy" id="592015"/>
    <lineage>
        <taxon>Bacteria</taxon>
        <taxon>Thermotogati</taxon>
        <taxon>Synergistota</taxon>
        <taxon>Synergistia</taxon>
        <taxon>Synergistales</taxon>
        <taxon>Acetomicrobiaceae</taxon>
        <taxon>Acetomicrobium</taxon>
    </lineage>
</organism>
<feature type="active site" description="Phosphoserine intermediate" evidence="7">
    <location>
        <position position="82"/>
    </location>
</feature>
<accession>A0A0T5XCH3</accession>
<comment type="caution">
    <text evidence="10">The sequence shown here is derived from an EMBL/GenBank/DDBJ whole genome shotgun (WGS) entry which is preliminary data.</text>
</comment>
<keyword evidence="5 8" id="KW-0862">Zinc</keyword>
<proteinExistence type="inferred from homology"/>
<name>A0A0T5XCH3_9BACT</name>
<keyword evidence="3 8" id="KW-0479">Metal-binding</keyword>
<dbReference type="EMBL" id="ACJX03000001">
    <property type="protein sequence ID" value="KRT36072.1"/>
    <property type="molecule type" value="Genomic_DNA"/>
</dbReference>
<evidence type="ECO:0000256" key="9">
    <source>
        <dbReference type="RuleBase" id="RU003946"/>
    </source>
</evidence>
<dbReference type="InterPro" id="IPR001952">
    <property type="entry name" value="Alkaline_phosphatase"/>
</dbReference>
<gene>
    <name evidence="10" type="ORF">HMPREF1705_03334</name>
</gene>
<evidence type="ECO:0000313" key="11">
    <source>
        <dbReference type="Proteomes" id="UP000005273"/>
    </source>
</evidence>
<feature type="binding site" evidence="8">
    <location>
        <position position="135"/>
    </location>
    <ligand>
        <name>Mg(2+)</name>
        <dbReference type="ChEBI" id="CHEBI:18420"/>
    </ligand>
</feature>
<evidence type="ECO:0000256" key="5">
    <source>
        <dbReference type="ARBA" id="ARBA00022833"/>
    </source>
</evidence>
<dbReference type="InterPro" id="IPR018299">
    <property type="entry name" value="Alkaline_phosphatase_AS"/>
</dbReference>
<feature type="binding site" evidence="8">
    <location>
        <position position="268"/>
    </location>
    <ligand>
        <name>Zn(2+)</name>
        <dbReference type="ChEBI" id="CHEBI:29105"/>
        <label>2</label>
    </ligand>
</feature>
<keyword evidence="6 8" id="KW-0460">Magnesium</keyword>
<reference evidence="11" key="1">
    <citation type="submission" date="2012-09" db="EMBL/GenBank/DDBJ databases">
        <authorList>
            <person name="Weinstock G."/>
            <person name="Sodergren E."/>
            <person name="Clifton S."/>
            <person name="Fulton L."/>
            <person name="Fulton B."/>
            <person name="Courtney L."/>
            <person name="Fronick C."/>
            <person name="Harrison M."/>
            <person name="Strong C."/>
            <person name="Farmer C."/>
            <person name="Delehaunty K."/>
            <person name="Markovic C."/>
            <person name="Hall O."/>
            <person name="Minx P."/>
            <person name="Tomlinson C."/>
            <person name="Mitreva M."/>
            <person name="Nelson J."/>
            <person name="Hou S."/>
            <person name="Wollam A."/>
            <person name="Pepin K.H."/>
            <person name="Johnson M."/>
            <person name="Bhonagiri V."/>
            <person name="Nash W.E."/>
            <person name="Suruliraj S."/>
            <person name="Warren W."/>
            <person name="Chinwalla A."/>
            <person name="Mardis E.R."/>
            <person name="Wilson R.K."/>
        </authorList>
    </citation>
    <scope>NUCLEOTIDE SEQUENCE [LARGE SCALE GENOMIC DNA]</scope>
    <source>
        <strain evidence="11">OS1</strain>
    </source>
</reference>
<dbReference type="PANTHER" id="PTHR11596">
    <property type="entry name" value="ALKALINE PHOSPHATASE"/>
    <property type="match status" value="1"/>
</dbReference>
<dbReference type="GO" id="GO:0046872">
    <property type="term" value="F:metal ion binding"/>
    <property type="evidence" value="ECO:0007669"/>
    <property type="project" value="UniProtKB-KW"/>
</dbReference>
<keyword evidence="2" id="KW-0597">Phosphoprotein</keyword>
<comment type="similarity">
    <text evidence="1 9">Belongs to the alkaline phosphatase family.</text>
</comment>
<comment type="cofactor">
    <cofactor evidence="8">
        <name>Zn(2+)</name>
        <dbReference type="ChEBI" id="CHEBI:29105"/>
    </cofactor>
    <text evidence="8">Binds 2 Zn(2+) ions.</text>
</comment>
<dbReference type="OrthoDB" id="9794455at2"/>
<sequence>MKMRIFARWATVFILLVTLLTGGAMAQESMPKNIILMIGDGMGFAQLTLGKLAKGSLAIEECPVGGAMTTDPLPSSGVITDSAAAGTALATGYKTDNGIISQTPEGKALYTVLENARDKGKATGLVTTTRITHATPAVFATHIDDRDNENAIAEQIVNSDVNVLLGGGLRHFVSKGQDGSKRSDDRDLVKEMKAKGYTFVKDRQGLLDVTNKGEGKILGLFKGSHMSYELDRDANKEPSIAEMTKAALDILSKDQDGFFLMVEGGRIDHASHANDAPTTMADMIAFDEAVKTALDFAKMDGNTLVIVTADHANGGLSIGMGEKQWAKPEILFAVKGSVEEKIAPMLKKDSSIENIKKIAAEYMGVTDLTDEEVSAIQQGLKIEGKWTATDPIVKVINERAHIGWTTHQHDGSVVPLFAFGPGSALFSGIKDNTYVGKSIFQLQGGVAQKVAFAVLGDLYVVPKEPVLAESK</sequence>
<dbReference type="Pfam" id="PF00245">
    <property type="entry name" value="Alk_phosphatase"/>
    <property type="match status" value="1"/>
</dbReference>
<dbReference type="Proteomes" id="UP000005273">
    <property type="component" value="Unassembled WGS sequence"/>
</dbReference>
<dbReference type="GO" id="GO:0004035">
    <property type="term" value="F:alkaline phosphatase activity"/>
    <property type="evidence" value="ECO:0007669"/>
    <property type="project" value="TreeGrafter"/>
</dbReference>
<dbReference type="STRING" id="592015.HMPREF1705_03334"/>
<dbReference type="SUPFAM" id="SSF53649">
    <property type="entry name" value="Alkaline phosphatase-like"/>
    <property type="match status" value="1"/>
</dbReference>
<keyword evidence="4" id="KW-0378">Hydrolase</keyword>
<feature type="binding site" evidence="8">
    <location>
        <position position="133"/>
    </location>
    <ligand>
        <name>Mg(2+)</name>
        <dbReference type="ChEBI" id="CHEBI:18420"/>
    </ligand>
</feature>
<comment type="cofactor">
    <cofactor evidence="8">
        <name>Mg(2+)</name>
        <dbReference type="ChEBI" id="CHEBI:18420"/>
    </cofactor>
    <text evidence="8">Binds 1 Mg(2+) ion.</text>
</comment>
<evidence type="ECO:0000256" key="6">
    <source>
        <dbReference type="ARBA" id="ARBA00022842"/>
    </source>
</evidence>
<evidence type="ECO:0000256" key="2">
    <source>
        <dbReference type="ARBA" id="ARBA00022553"/>
    </source>
</evidence>
<evidence type="ECO:0000256" key="1">
    <source>
        <dbReference type="ARBA" id="ARBA00005984"/>
    </source>
</evidence>
<evidence type="ECO:0000256" key="7">
    <source>
        <dbReference type="PIRSR" id="PIRSR601952-1"/>
    </source>
</evidence>
<dbReference type="eggNOG" id="COG1409">
    <property type="taxonomic scope" value="Bacteria"/>
</dbReference>
<dbReference type="CDD" id="cd16012">
    <property type="entry name" value="ALP"/>
    <property type="match status" value="1"/>
</dbReference>
<evidence type="ECO:0000256" key="3">
    <source>
        <dbReference type="ARBA" id="ARBA00022723"/>
    </source>
</evidence>
<feature type="binding site" evidence="8">
    <location>
        <position position="40"/>
    </location>
    <ligand>
        <name>Zn(2+)</name>
        <dbReference type="ChEBI" id="CHEBI:29105"/>
        <label>2</label>
    </ligand>
</feature>
<dbReference type="PRINTS" id="PR00113">
    <property type="entry name" value="ALKPHPHTASE"/>
</dbReference>
<dbReference type="AlphaFoldDB" id="A0A0T5XCH3"/>
<dbReference type="Gene3D" id="1.10.60.40">
    <property type="match status" value="1"/>
</dbReference>
<dbReference type="PROSITE" id="PS00123">
    <property type="entry name" value="ALKALINE_PHOSPHATASE"/>
    <property type="match status" value="1"/>
</dbReference>
<keyword evidence="11" id="KW-1185">Reference proteome</keyword>
<feature type="binding site" evidence="8">
    <location>
        <position position="310"/>
    </location>
    <ligand>
        <name>Zn(2+)</name>
        <dbReference type="ChEBI" id="CHEBI:29105"/>
        <label>2</label>
    </ligand>
</feature>
<feature type="binding site" evidence="8">
    <location>
        <position position="40"/>
    </location>
    <ligand>
        <name>Mg(2+)</name>
        <dbReference type="ChEBI" id="CHEBI:18420"/>
    </ligand>
</feature>
<dbReference type="Gene3D" id="3.40.720.10">
    <property type="entry name" value="Alkaline Phosphatase, subunit A"/>
    <property type="match status" value="1"/>
</dbReference>
<feature type="binding site" evidence="8">
    <location>
        <position position="311"/>
    </location>
    <ligand>
        <name>Zn(2+)</name>
        <dbReference type="ChEBI" id="CHEBI:29105"/>
        <label>2</label>
    </ligand>
</feature>
<evidence type="ECO:0000256" key="8">
    <source>
        <dbReference type="PIRSR" id="PIRSR601952-2"/>
    </source>
</evidence>
<dbReference type="SMART" id="SM00098">
    <property type="entry name" value="alkPPc"/>
    <property type="match status" value="1"/>
</dbReference>
<evidence type="ECO:0000313" key="10">
    <source>
        <dbReference type="EMBL" id="KRT36072.1"/>
    </source>
</evidence>
<feature type="binding site" evidence="8">
    <location>
        <position position="263"/>
    </location>
    <ligand>
        <name>Mg(2+)</name>
        <dbReference type="ChEBI" id="CHEBI:18420"/>
    </ligand>
</feature>
<dbReference type="InterPro" id="IPR017850">
    <property type="entry name" value="Alkaline_phosphatase_core_sf"/>
</dbReference>
<feature type="binding site" evidence="8">
    <location>
        <position position="409"/>
    </location>
    <ligand>
        <name>Zn(2+)</name>
        <dbReference type="ChEBI" id="CHEBI:29105"/>
        <label>2</label>
    </ligand>
</feature>